<evidence type="ECO:0000256" key="1">
    <source>
        <dbReference type="SAM" id="Phobius"/>
    </source>
</evidence>
<reference evidence="2" key="1">
    <citation type="submission" date="2022-01" db="EMBL/GenBank/DDBJ databases">
        <title>Corynebacterium sp. nov isolated from isolated from the feces of the greater white-fronted geese (Anser albifrons) at Poyang Lake, PR China.</title>
        <authorList>
            <person name="Liu Q."/>
        </authorList>
    </citation>
    <scope>NUCLEOTIDE SEQUENCE</scope>
    <source>
        <strain evidence="2">JCM 32435</strain>
    </source>
</reference>
<name>A0A9X1QRL4_9CORY</name>
<keyword evidence="1" id="KW-1133">Transmembrane helix</keyword>
<dbReference type="RefSeq" id="WP_236117535.1">
    <property type="nucleotide sequence ID" value="NZ_JAKGSI010000001.1"/>
</dbReference>
<sequence>MTLFETILTCCGVIIAVSIIVSLILILRTKDWMTRAVMSDMIFYGMLSIYFLWTLNNETSVSYEVALLGAVSAGVLPTLSMARIISKGRR</sequence>
<protein>
    <submittedName>
        <fullName evidence="2">Cation:proton antiporter</fullName>
    </submittedName>
</protein>
<keyword evidence="1" id="KW-0812">Transmembrane</keyword>
<accession>A0A9X1QRL4</accession>
<proteinExistence type="predicted"/>
<dbReference type="Proteomes" id="UP001139336">
    <property type="component" value="Unassembled WGS sequence"/>
</dbReference>
<keyword evidence="3" id="KW-1185">Reference proteome</keyword>
<evidence type="ECO:0000313" key="2">
    <source>
        <dbReference type="EMBL" id="MCF4005730.1"/>
    </source>
</evidence>
<gene>
    <name evidence="2" type="ORF">L1O03_00860</name>
</gene>
<comment type="caution">
    <text evidence="2">The sequence shown here is derived from an EMBL/GenBank/DDBJ whole genome shotgun (WGS) entry which is preliminary data.</text>
</comment>
<feature type="transmembrane region" description="Helical" evidence="1">
    <location>
        <begin position="65"/>
        <end position="85"/>
    </location>
</feature>
<evidence type="ECO:0000313" key="3">
    <source>
        <dbReference type="Proteomes" id="UP001139336"/>
    </source>
</evidence>
<organism evidence="2 3">
    <name type="scientific">Corynebacterium uropygiale</name>
    <dbReference type="NCBI Taxonomy" id="1775911"/>
    <lineage>
        <taxon>Bacteria</taxon>
        <taxon>Bacillati</taxon>
        <taxon>Actinomycetota</taxon>
        <taxon>Actinomycetes</taxon>
        <taxon>Mycobacteriales</taxon>
        <taxon>Corynebacteriaceae</taxon>
        <taxon>Corynebacterium</taxon>
    </lineage>
</organism>
<feature type="transmembrane region" description="Helical" evidence="1">
    <location>
        <begin position="36"/>
        <end position="53"/>
    </location>
</feature>
<dbReference type="AlphaFoldDB" id="A0A9X1QRL4"/>
<feature type="transmembrane region" description="Helical" evidence="1">
    <location>
        <begin position="6"/>
        <end position="27"/>
    </location>
</feature>
<dbReference type="EMBL" id="JAKGSI010000001">
    <property type="protein sequence ID" value="MCF4005730.1"/>
    <property type="molecule type" value="Genomic_DNA"/>
</dbReference>
<keyword evidence="1" id="KW-0472">Membrane</keyword>